<dbReference type="GO" id="GO:0006825">
    <property type="term" value="P:copper ion transport"/>
    <property type="evidence" value="ECO:0007669"/>
    <property type="project" value="InterPro"/>
</dbReference>
<evidence type="ECO:0000256" key="5">
    <source>
        <dbReference type="ARBA" id="ARBA00023136"/>
    </source>
</evidence>
<evidence type="ECO:0000313" key="9">
    <source>
        <dbReference type="Proteomes" id="UP000006461"/>
    </source>
</evidence>
<dbReference type="HOGENOM" id="CLU_773430_0_0_11"/>
<sequence>MVPSGTREAATKAQRHGPLSWVVVLLAGSVCVAVVVAVGSIARVPGSGLAALDEWVPWLLPAARLAGDLAAAATVGCLVAAAVLLTERGVLAPAGYRWLLRATWPAVAWGASAVLLLPGLLVEFLNTDLSQVSFLALVAFVRDTPFGAAQAATAALAAVVAVGSRVVLTTAGARVLLVLALLAVVPPAVAEYAEADGTGVPVAIAATGMVLHVLAALVWSGTLAALLLTRLSSRDLVTAVRRYSRAAPLLVLVVGGSGLLTAAADLEDPGQWLQTAYGRVVLLKIAGFAALVGVGWWHRRRTLPALASGQAGAFRRIAAVELLVFAITFGLAVGLSRTPAPVHAPAESEMSQPALLAR</sequence>
<evidence type="ECO:0000256" key="2">
    <source>
        <dbReference type="ARBA" id="ARBA00022475"/>
    </source>
</evidence>
<dbReference type="KEGG" id="mmar:MODMU_1599"/>
<comment type="subcellular location">
    <subcellularLocation>
        <location evidence="1">Cell membrane</location>
        <topology evidence="1">Multi-pass membrane protein</topology>
    </subcellularLocation>
</comment>
<dbReference type="Pfam" id="PF05425">
    <property type="entry name" value="CopD"/>
    <property type="match status" value="1"/>
</dbReference>
<name>I4EUI0_MODI5</name>
<keyword evidence="5 6" id="KW-0472">Membrane</keyword>
<feature type="domain" description="Copper resistance protein D" evidence="7">
    <location>
        <begin position="239"/>
        <end position="335"/>
    </location>
</feature>
<evidence type="ECO:0000256" key="6">
    <source>
        <dbReference type="SAM" id="Phobius"/>
    </source>
</evidence>
<feature type="transmembrane region" description="Helical" evidence="6">
    <location>
        <begin position="317"/>
        <end position="335"/>
    </location>
</feature>
<dbReference type="AlphaFoldDB" id="I4EUI0"/>
<dbReference type="EMBL" id="FO203431">
    <property type="protein sequence ID" value="CCH87043.1"/>
    <property type="molecule type" value="Genomic_DNA"/>
</dbReference>
<dbReference type="OMA" id="RPITGHM"/>
<feature type="transmembrane region" description="Helical" evidence="6">
    <location>
        <begin position="146"/>
        <end position="168"/>
    </location>
</feature>
<evidence type="ECO:0000256" key="3">
    <source>
        <dbReference type="ARBA" id="ARBA00022692"/>
    </source>
</evidence>
<reference evidence="8 9" key="1">
    <citation type="journal article" date="2012" name="J. Bacteriol.">
        <title>Genome Sequence of Radiation-Resistant Modestobacter marinus Strain BC501, a Representative Actinobacterium That Thrives on Calcareous Stone Surfaces.</title>
        <authorList>
            <person name="Normand P."/>
            <person name="Gury J."/>
            <person name="Pujic P."/>
            <person name="Chouaia B."/>
            <person name="Crotti E."/>
            <person name="Brusetti L."/>
            <person name="Daffonchio D."/>
            <person name="Vacherie B."/>
            <person name="Barbe V."/>
            <person name="Medigue C."/>
            <person name="Calteau A."/>
            <person name="Ghodhbane-Gtari F."/>
            <person name="Essoussi I."/>
            <person name="Nouioui I."/>
            <person name="Abbassi-Ghozzi I."/>
            <person name="Gtari M."/>
        </authorList>
    </citation>
    <scope>NUCLEOTIDE SEQUENCE [LARGE SCALE GENOMIC DNA]</scope>
    <source>
        <strain evidence="9">BC 501</strain>
    </source>
</reference>
<feature type="transmembrane region" description="Helical" evidence="6">
    <location>
        <begin position="21"/>
        <end position="42"/>
    </location>
</feature>
<feature type="transmembrane region" description="Helical" evidence="6">
    <location>
        <begin position="246"/>
        <end position="264"/>
    </location>
</feature>
<keyword evidence="4 6" id="KW-1133">Transmembrane helix</keyword>
<keyword evidence="3 6" id="KW-0812">Transmembrane</keyword>
<protein>
    <submittedName>
        <fullName evidence="8">Copper resistance D protein</fullName>
    </submittedName>
</protein>
<evidence type="ECO:0000256" key="4">
    <source>
        <dbReference type="ARBA" id="ARBA00022989"/>
    </source>
</evidence>
<feature type="transmembrane region" description="Helical" evidence="6">
    <location>
        <begin position="62"/>
        <end position="85"/>
    </location>
</feature>
<accession>I4EUI0</accession>
<feature type="transmembrane region" description="Helical" evidence="6">
    <location>
        <begin position="276"/>
        <end position="297"/>
    </location>
</feature>
<dbReference type="InterPro" id="IPR032694">
    <property type="entry name" value="CopC/D"/>
</dbReference>
<keyword evidence="2" id="KW-1003">Cell membrane</keyword>
<dbReference type="GO" id="GO:0005886">
    <property type="term" value="C:plasma membrane"/>
    <property type="evidence" value="ECO:0007669"/>
    <property type="project" value="UniProtKB-SubCell"/>
</dbReference>
<feature type="transmembrane region" description="Helical" evidence="6">
    <location>
        <begin position="106"/>
        <end position="126"/>
    </location>
</feature>
<keyword evidence="9" id="KW-1185">Reference proteome</keyword>
<evidence type="ECO:0000313" key="8">
    <source>
        <dbReference type="EMBL" id="CCH87043.1"/>
    </source>
</evidence>
<feature type="transmembrane region" description="Helical" evidence="6">
    <location>
        <begin position="175"/>
        <end position="193"/>
    </location>
</feature>
<proteinExistence type="predicted"/>
<feature type="transmembrane region" description="Helical" evidence="6">
    <location>
        <begin position="199"/>
        <end position="226"/>
    </location>
</feature>
<dbReference type="STRING" id="477641.MODMU_1599"/>
<gene>
    <name evidence="8" type="ordered locus">MODMU_1599</name>
</gene>
<dbReference type="Proteomes" id="UP000006461">
    <property type="component" value="Chromosome"/>
</dbReference>
<evidence type="ECO:0000259" key="7">
    <source>
        <dbReference type="Pfam" id="PF05425"/>
    </source>
</evidence>
<evidence type="ECO:0000256" key="1">
    <source>
        <dbReference type="ARBA" id="ARBA00004651"/>
    </source>
</evidence>
<organism evidence="8 9">
    <name type="scientific">Modestobacter italicus (strain DSM 44449 / CECT 9708 / BC 501)</name>
    <dbReference type="NCBI Taxonomy" id="2732864"/>
    <lineage>
        <taxon>Bacteria</taxon>
        <taxon>Bacillati</taxon>
        <taxon>Actinomycetota</taxon>
        <taxon>Actinomycetes</taxon>
        <taxon>Geodermatophilales</taxon>
        <taxon>Geodermatophilaceae</taxon>
        <taxon>Modestobacter</taxon>
    </lineage>
</organism>
<dbReference type="PANTHER" id="PTHR34820">
    <property type="entry name" value="INNER MEMBRANE PROTEIN YEBZ"/>
    <property type="match status" value="1"/>
</dbReference>
<dbReference type="eggNOG" id="COG1276">
    <property type="taxonomic scope" value="Bacteria"/>
</dbReference>
<dbReference type="PANTHER" id="PTHR34820:SF4">
    <property type="entry name" value="INNER MEMBRANE PROTEIN YEBZ"/>
    <property type="match status" value="1"/>
</dbReference>
<dbReference type="InterPro" id="IPR008457">
    <property type="entry name" value="Cu-R_CopD_dom"/>
</dbReference>